<evidence type="ECO:0000313" key="1">
    <source>
        <dbReference type="EMBL" id="MCW7529955.1"/>
    </source>
</evidence>
<name>A0AAW5VBW9_9LEPT</name>
<evidence type="ECO:0000313" key="2">
    <source>
        <dbReference type="Proteomes" id="UP001208540"/>
    </source>
</evidence>
<gene>
    <name evidence="1" type="ORF">ND862_07030</name>
</gene>
<accession>A0AAW5VBW9</accession>
<comment type="caution">
    <text evidence="1">The sequence shown here is derived from an EMBL/GenBank/DDBJ whole genome shotgun (WGS) entry which is preliminary data.</text>
</comment>
<reference evidence="1" key="1">
    <citation type="submission" date="2022-06" db="EMBL/GenBank/DDBJ databases">
        <title>Leptospira isolates from biofilms formed at urban environments.</title>
        <authorList>
            <person name="Ribeiro P.S."/>
            <person name="Sousa T."/>
            <person name="Carvalho N."/>
            <person name="Aburjaile F."/>
            <person name="Neves F."/>
            <person name="Oliveira D."/>
            <person name="Blanco L."/>
            <person name="Lima J."/>
            <person name="Costa F."/>
            <person name="Brenig B."/>
            <person name="Soares S."/>
            <person name="Ramos R."/>
            <person name="Goes-Neto A."/>
            <person name="Matiuzzi M."/>
            <person name="Azevedo V."/>
            <person name="Ristow P."/>
        </authorList>
    </citation>
    <scope>NUCLEOTIDE SEQUENCE</scope>
    <source>
        <strain evidence="1">VSF20</strain>
    </source>
</reference>
<organism evidence="1 2">
    <name type="scientific">Leptospira soteropolitanensis</name>
    <dbReference type="NCBI Taxonomy" id="2950025"/>
    <lineage>
        <taxon>Bacteria</taxon>
        <taxon>Pseudomonadati</taxon>
        <taxon>Spirochaetota</taxon>
        <taxon>Spirochaetia</taxon>
        <taxon>Leptospirales</taxon>
        <taxon>Leptospiraceae</taxon>
        <taxon>Leptospira</taxon>
    </lineage>
</organism>
<protein>
    <submittedName>
        <fullName evidence="1">Uncharacterized protein</fullName>
    </submittedName>
</protein>
<dbReference type="EMBL" id="JAMQPL010000002">
    <property type="protein sequence ID" value="MCW7529955.1"/>
    <property type="molecule type" value="Genomic_DNA"/>
</dbReference>
<proteinExistence type="predicted"/>
<dbReference type="Proteomes" id="UP001208540">
    <property type="component" value="Unassembled WGS sequence"/>
</dbReference>
<sequence length="131" mass="15240">MNSLIYNYFSNLDEWNDYVKGNWRGKGISMIPSTVQPYESGDETTVIWKANTKEIKSYFKRGKSEFSFIWLLESDVLCDRIKLIAKDADWECEIQAMTKDRFHLHVLPQSDKSKILYSGVVTKKTGLLSFL</sequence>
<dbReference type="AlphaFoldDB" id="A0AAW5VBW9"/>
<dbReference type="RefSeq" id="WP_265351232.1">
    <property type="nucleotide sequence ID" value="NZ_JAMQPL010000002.1"/>
</dbReference>